<dbReference type="GO" id="GO:0046592">
    <property type="term" value="F:polyamine oxidase activity"/>
    <property type="evidence" value="ECO:0007669"/>
    <property type="project" value="TreeGrafter"/>
</dbReference>
<comment type="caution">
    <text evidence="2">The sequence shown here is derived from an EMBL/GenBank/DDBJ whole genome shotgun (WGS) entry which is preliminary data.</text>
</comment>
<feature type="domain" description="Amine oxidase" evidence="1">
    <location>
        <begin position="69"/>
        <end position="515"/>
    </location>
</feature>
<evidence type="ECO:0000313" key="2">
    <source>
        <dbReference type="EMBL" id="CAG5056648.1"/>
    </source>
</evidence>
<name>A0A8S3YAY1_PARAO</name>
<dbReference type="AlphaFoldDB" id="A0A8S3YAY1"/>
<dbReference type="EMBL" id="CAJQZP010001607">
    <property type="protein sequence ID" value="CAG5056648.1"/>
    <property type="molecule type" value="Genomic_DNA"/>
</dbReference>
<keyword evidence="3" id="KW-1185">Reference proteome</keyword>
<proteinExistence type="predicted"/>
<evidence type="ECO:0000313" key="3">
    <source>
        <dbReference type="Proteomes" id="UP000691718"/>
    </source>
</evidence>
<evidence type="ECO:0000259" key="1">
    <source>
        <dbReference type="Pfam" id="PF01593"/>
    </source>
</evidence>
<dbReference type="InterPro" id="IPR050281">
    <property type="entry name" value="Flavin_monoamine_oxidase"/>
</dbReference>
<sequence>MFNFGYKLRITSLRLWRNTFGCRRWKSEDVAPLTDCGPVIDDRGICAIDPCDPDKCFSEPRVVIIGAGMAGISAAARLSQRGINNIVVLEAHERPGGRIHSCWLGDIVAELGAHWRPNNWFTHPIHTLAATENPPRPGVPGAVHTRGLFNRVVTGKMAFPPTIYAYYKFRQIEEEAAHLFCLGGNKQHGSLINFMSLRIQQELHNYPLEQQHDAARIMFGLAHMLSARCSSDTAMLGADQSGCYMNMPGGEVRVPLGLMGTLAPLLRQIPEGVIRYCKPVSSIYWGTSQRAGYRAIVCTTDGEEFPADYVITTVSLGVLCVNAGRLFCPTLPASKMYAIRCLGYGYCNKIFMEYCRPFWFWHKGNLNFNYHNNELSYRSNWTRGITAIETVPNSSHVLCIWVMGTEAMMMESLCDKDVAEDITDVLRVSTGNKYIPYPVTVLRSHWTSDPFFCGAYSYDCYCTDEQARRELACPLPEPSDPIPPILLFAGEATVPGHYATATGARLSGVREAERIVQLTLRYKGPPIPVGEHVKPKVYATHAGK</sequence>
<gene>
    <name evidence="2" type="ORF">PAPOLLO_LOCUS26861</name>
</gene>
<reference evidence="2" key="1">
    <citation type="submission" date="2021-04" db="EMBL/GenBank/DDBJ databases">
        <authorList>
            <person name="Tunstrom K."/>
        </authorList>
    </citation>
    <scope>NUCLEOTIDE SEQUENCE</scope>
</reference>
<organism evidence="2 3">
    <name type="scientific">Parnassius apollo</name>
    <name type="common">Apollo butterfly</name>
    <name type="synonym">Papilio apollo</name>
    <dbReference type="NCBI Taxonomy" id="110799"/>
    <lineage>
        <taxon>Eukaryota</taxon>
        <taxon>Metazoa</taxon>
        <taxon>Ecdysozoa</taxon>
        <taxon>Arthropoda</taxon>
        <taxon>Hexapoda</taxon>
        <taxon>Insecta</taxon>
        <taxon>Pterygota</taxon>
        <taxon>Neoptera</taxon>
        <taxon>Endopterygota</taxon>
        <taxon>Lepidoptera</taxon>
        <taxon>Glossata</taxon>
        <taxon>Ditrysia</taxon>
        <taxon>Papilionoidea</taxon>
        <taxon>Papilionidae</taxon>
        <taxon>Parnassiinae</taxon>
        <taxon>Parnassini</taxon>
        <taxon>Parnassius</taxon>
        <taxon>Parnassius</taxon>
    </lineage>
</organism>
<dbReference type="OrthoDB" id="2219495at2759"/>
<dbReference type="Pfam" id="PF01593">
    <property type="entry name" value="Amino_oxidase"/>
    <property type="match status" value="1"/>
</dbReference>
<dbReference type="PANTHER" id="PTHR10742">
    <property type="entry name" value="FLAVIN MONOAMINE OXIDASE"/>
    <property type="match status" value="1"/>
</dbReference>
<protein>
    <submittedName>
        <fullName evidence="2">(apollo) hypothetical protein</fullName>
    </submittedName>
</protein>
<dbReference type="PANTHER" id="PTHR10742:SF416">
    <property type="entry name" value="SPERMINE OXIDASE"/>
    <property type="match status" value="1"/>
</dbReference>
<dbReference type="Proteomes" id="UP000691718">
    <property type="component" value="Unassembled WGS sequence"/>
</dbReference>
<dbReference type="InterPro" id="IPR002937">
    <property type="entry name" value="Amino_oxidase"/>
</dbReference>
<accession>A0A8S3YAY1</accession>